<dbReference type="PANTHER" id="PTHR33365">
    <property type="entry name" value="YALI0B05434P"/>
    <property type="match status" value="1"/>
</dbReference>
<evidence type="ECO:0000256" key="3">
    <source>
        <dbReference type="ARBA" id="ARBA00022989"/>
    </source>
</evidence>
<evidence type="ECO:0000256" key="8">
    <source>
        <dbReference type="SAM" id="MobiDB-lite"/>
    </source>
</evidence>
<gene>
    <name evidence="10" type="ORF">OOU_Y34scaffold00502g16</name>
</gene>
<dbReference type="EMBL" id="JH793063">
    <property type="protein sequence ID" value="ELQ39340.1"/>
    <property type="molecule type" value="Genomic_DNA"/>
</dbReference>
<keyword evidence="4" id="KW-0843">Virulence</keyword>
<name>A0AA97NZZ3_PYRO3</name>
<dbReference type="GO" id="GO:0043386">
    <property type="term" value="P:mycotoxin biosynthetic process"/>
    <property type="evidence" value="ECO:0007669"/>
    <property type="project" value="InterPro"/>
</dbReference>
<evidence type="ECO:0000256" key="6">
    <source>
        <dbReference type="ARBA" id="ARBA00023180"/>
    </source>
</evidence>
<evidence type="ECO:0000313" key="10">
    <source>
        <dbReference type="EMBL" id="ELQ39340.1"/>
    </source>
</evidence>
<feature type="compositionally biased region" description="Basic and acidic residues" evidence="8">
    <location>
        <begin position="110"/>
        <end position="130"/>
    </location>
</feature>
<dbReference type="AlphaFoldDB" id="A0AA97NZZ3"/>
<keyword evidence="2 9" id="KW-0812">Transmembrane</keyword>
<feature type="transmembrane region" description="Helical" evidence="9">
    <location>
        <begin position="146"/>
        <end position="169"/>
    </location>
</feature>
<dbReference type="PANTHER" id="PTHR33365:SF13">
    <property type="entry name" value="TAT PATHWAY SIGNAL SEQUENCE"/>
    <property type="match status" value="1"/>
</dbReference>
<evidence type="ECO:0000256" key="2">
    <source>
        <dbReference type="ARBA" id="ARBA00022692"/>
    </source>
</evidence>
<comment type="subcellular location">
    <subcellularLocation>
        <location evidence="1">Membrane</location>
        <topology evidence="1">Single-pass membrane protein</topology>
    </subcellularLocation>
</comment>
<evidence type="ECO:0000256" key="7">
    <source>
        <dbReference type="ARBA" id="ARBA00035112"/>
    </source>
</evidence>
<dbReference type="Pfam" id="PF11807">
    <property type="entry name" value="UstYa"/>
    <property type="match status" value="2"/>
</dbReference>
<feature type="region of interest" description="Disordered" evidence="8">
    <location>
        <begin position="110"/>
        <end position="140"/>
    </location>
</feature>
<evidence type="ECO:0000256" key="5">
    <source>
        <dbReference type="ARBA" id="ARBA00023136"/>
    </source>
</evidence>
<evidence type="ECO:0000256" key="1">
    <source>
        <dbReference type="ARBA" id="ARBA00004167"/>
    </source>
</evidence>
<dbReference type="InterPro" id="IPR021765">
    <property type="entry name" value="UstYa-like"/>
</dbReference>
<evidence type="ECO:0008006" key="11">
    <source>
        <dbReference type="Google" id="ProtNLM"/>
    </source>
</evidence>
<keyword evidence="5 9" id="KW-0472">Membrane</keyword>
<protein>
    <recommendedName>
        <fullName evidence="11">Tat pathway signal sequence</fullName>
    </recommendedName>
</protein>
<accession>A0AA97NZZ3</accession>
<keyword evidence="3 9" id="KW-1133">Transmembrane helix</keyword>
<reference evidence="10" key="1">
    <citation type="journal article" date="2012" name="PLoS Genet.">
        <title>Comparative analysis of the genomes of two field isolates of the rice blast fungus Magnaporthe oryzae.</title>
        <authorList>
            <person name="Xue M."/>
            <person name="Yang J."/>
            <person name="Li Z."/>
            <person name="Hu S."/>
            <person name="Yao N."/>
            <person name="Dean R.A."/>
            <person name="Zhao W."/>
            <person name="Shen M."/>
            <person name="Zhang H."/>
            <person name="Li C."/>
            <person name="Liu L."/>
            <person name="Cao L."/>
            <person name="Xu X."/>
            <person name="Xing Y."/>
            <person name="Hsiang T."/>
            <person name="Zhang Z."/>
            <person name="Xu J.R."/>
            <person name="Peng Y.L."/>
        </authorList>
    </citation>
    <scope>NUCLEOTIDE SEQUENCE</scope>
    <source>
        <strain evidence="10">Y34</strain>
    </source>
</reference>
<evidence type="ECO:0000256" key="4">
    <source>
        <dbReference type="ARBA" id="ARBA00023026"/>
    </source>
</evidence>
<evidence type="ECO:0000256" key="9">
    <source>
        <dbReference type="SAM" id="Phobius"/>
    </source>
</evidence>
<organism evidence="10">
    <name type="scientific">Pyricularia oryzae (strain Y34)</name>
    <name type="common">Rice blast fungus</name>
    <name type="synonym">Magnaporthe oryzae</name>
    <dbReference type="NCBI Taxonomy" id="1143189"/>
    <lineage>
        <taxon>Eukaryota</taxon>
        <taxon>Fungi</taxon>
        <taxon>Dikarya</taxon>
        <taxon>Ascomycota</taxon>
        <taxon>Pezizomycotina</taxon>
        <taxon>Sordariomycetes</taxon>
        <taxon>Sordariomycetidae</taxon>
        <taxon>Magnaporthales</taxon>
        <taxon>Pyriculariaceae</taxon>
        <taxon>Pyricularia</taxon>
    </lineage>
</organism>
<keyword evidence="6" id="KW-0325">Glycoprotein</keyword>
<comment type="similarity">
    <text evidence="7">Belongs to the ustYa family.</text>
</comment>
<sequence length="376" mass="42806">MHAKRMEPYYRQNEQHDGIAQTVNRDERSAGLTGSICLNPGLQGFGNLIRNIPKTNNPTTARAAPTLQGRWFSPLQYRSGTGSRHKHQEKNEKKKKTMLYRDQYAALSHDHPDYASDGEHEQYPLTEDGRQPTPPARPGHSRRYRWVVVAVLAQVVYTVLVLVVVRQFYYKRVCVSLAAPDSLGAWKVLKYSEVDADHREPDEHHPFLGAPGPSVDRNWHELLSISSKGNIISTIRDKTNAGCSYGNHCLHRLMDALKCHPDMSPITQHWVVNEVVPVVNWDGARHTCANWDHVVDWAKKNRIVPAGKASIPEVAPHPLYAKFINERGKADFVNKDAIIEWDLLWARPDWQEFARERGIPEGTIPPKEMLRNKHVG</sequence>
<dbReference type="Proteomes" id="UP000011086">
    <property type="component" value="Unassembled WGS sequence"/>
</dbReference>
<proteinExistence type="inferred from homology"/>
<dbReference type="GO" id="GO:0016020">
    <property type="term" value="C:membrane"/>
    <property type="evidence" value="ECO:0007669"/>
    <property type="project" value="UniProtKB-SubCell"/>
</dbReference>